<accession>A0A397E5H8</accession>
<reference evidence="1 2" key="1">
    <citation type="submission" date="2018-08" db="EMBL/GenBank/DDBJ databases">
        <title>Aphanomyces genome sequencing and annotation.</title>
        <authorList>
            <person name="Minardi D."/>
            <person name="Oidtmann B."/>
            <person name="Van Der Giezen M."/>
            <person name="Studholme D.J."/>
        </authorList>
    </citation>
    <scope>NUCLEOTIDE SEQUENCE [LARGE SCALE GENOMIC DNA]</scope>
    <source>
        <strain evidence="1 2">SA</strain>
    </source>
</reference>
<dbReference type="PANTHER" id="PTHR33939">
    <property type="entry name" value="PROTEIN CBG22215"/>
    <property type="match status" value="1"/>
</dbReference>
<evidence type="ECO:0000313" key="1">
    <source>
        <dbReference type="EMBL" id="RHY74210.1"/>
    </source>
</evidence>
<organism evidence="1 2">
    <name type="scientific">Aphanomyces astaci</name>
    <name type="common">Crayfish plague agent</name>
    <dbReference type="NCBI Taxonomy" id="112090"/>
    <lineage>
        <taxon>Eukaryota</taxon>
        <taxon>Sar</taxon>
        <taxon>Stramenopiles</taxon>
        <taxon>Oomycota</taxon>
        <taxon>Saprolegniomycetes</taxon>
        <taxon>Saprolegniales</taxon>
        <taxon>Verrucalvaceae</taxon>
        <taxon>Aphanomyces</taxon>
    </lineage>
</organism>
<evidence type="ECO:0000313" key="2">
    <source>
        <dbReference type="Proteomes" id="UP000265716"/>
    </source>
</evidence>
<dbReference type="AlphaFoldDB" id="A0A397E5H8"/>
<protein>
    <recommendedName>
        <fullName evidence="3">Tc1-like transposase DDE domain-containing protein</fullName>
    </recommendedName>
</protein>
<proteinExistence type="predicted"/>
<name>A0A397E5H8_APHAT</name>
<comment type="caution">
    <text evidence="1">The sequence shown here is derived from an EMBL/GenBank/DDBJ whole genome shotgun (WGS) entry which is preliminary data.</text>
</comment>
<evidence type="ECO:0008006" key="3">
    <source>
        <dbReference type="Google" id="ProtNLM"/>
    </source>
</evidence>
<sequence length="113" mass="12685">MFDHAYFVGWFGRLLVALNEHGVGNAIIVMDNAKYHKCIPATTPRLSWKKADLIDVCDLLAILHAPGELKASIWEKLQPYTSSAYQWSLTWPQALGTKSSTAHRITRTCNLLS</sequence>
<dbReference type="EMBL" id="QUTC01002398">
    <property type="protein sequence ID" value="RHY74210.1"/>
    <property type="molecule type" value="Genomic_DNA"/>
</dbReference>
<dbReference type="PANTHER" id="PTHR33939:SF1">
    <property type="entry name" value="DUF4371 DOMAIN-CONTAINING PROTEIN"/>
    <property type="match status" value="1"/>
</dbReference>
<gene>
    <name evidence="1" type="ORF">DYB38_011127</name>
</gene>
<dbReference type="Proteomes" id="UP000265716">
    <property type="component" value="Unassembled WGS sequence"/>
</dbReference>